<keyword evidence="3" id="KW-1185">Reference proteome</keyword>
<evidence type="ECO:0008006" key="4">
    <source>
        <dbReference type="Google" id="ProtNLM"/>
    </source>
</evidence>
<name>U5QEV6_GLOK1</name>
<organism evidence="2 3">
    <name type="scientific">Gloeobacter kilaueensis (strain ATCC BAA-2537 / CCAP 1431/1 / ULC 316 / JS1)</name>
    <dbReference type="NCBI Taxonomy" id="1183438"/>
    <lineage>
        <taxon>Bacteria</taxon>
        <taxon>Bacillati</taxon>
        <taxon>Cyanobacteriota</taxon>
        <taxon>Cyanophyceae</taxon>
        <taxon>Gloeobacterales</taxon>
        <taxon>Gloeobacteraceae</taxon>
        <taxon>Gloeobacter</taxon>
    </lineage>
</organism>
<dbReference type="AlphaFoldDB" id="U5QEV6"/>
<accession>U5QEV6</accession>
<sequence length="108" mass="11879">MKKLSALLPLLLVVLPVTALALPPGDPDDAIRAGLKSEVPLAPNLQDAHLTSPAQVQQMIARQTRAPITRLELEIKNGYLFYEVEAGGKEFWIDPGSNRILQTLKARR</sequence>
<dbReference type="EMBL" id="CP003587">
    <property type="protein sequence ID" value="AGY57383.1"/>
    <property type="molecule type" value="Genomic_DNA"/>
</dbReference>
<evidence type="ECO:0000256" key="1">
    <source>
        <dbReference type="SAM" id="SignalP"/>
    </source>
</evidence>
<evidence type="ECO:0000313" key="2">
    <source>
        <dbReference type="EMBL" id="AGY57383.1"/>
    </source>
</evidence>
<evidence type="ECO:0000313" key="3">
    <source>
        <dbReference type="Proteomes" id="UP000017396"/>
    </source>
</evidence>
<protein>
    <recommendedName>
        <fullName evidence="4">PepSY domain-containing protein</fullName>
    </recommendedName>
</protein>
<feature type="chain" id="PRO_5004663891" description="PepSY domain-containing protein" evidence="1">
    <location>
        <begin position="22"/>
        <end position="108"/>
    </location>
</feature>
<gene>
    <name evidence="2" type="ORF">GKIL_1137</name>
</gene>
<keyword evidence="1" id="KW-0732">Signal</keyword>
<feature type="signal peptide" evidence="1">
    <location>
        <begin position="1"/>
        <end position="21"/>
    </location>
</feature>
<dbReference type="Proteomes" id="UP000017396">
    <property type="component" value="Chromosome"/>
</dbReference>
<dbReference type="STRING" id="1183438.GKIL_1137"/>
<dbReference type="KEGG" id="glj:GKIL_1137"/>
<dbReference type="RefSeq" id="WP_023172454.1">
    <property type="nucleotide sequence ID" value="NC_022600.1"/>
</dbReference>
<reference evidence="2 3" key="1">
    <citation type="journal article" date="2013" name="PLoS ONE">
        <title>Cultivation and Complete Genome Sequencing of Gloeobacter kilaueensis sp. nov., from a Lava Cave in Kilauea Caldera, Hawai'i.</title>
        <authorList>
            <person name="Saw J.H."/>
            <person name="Schatz M."/>
            <person name="Brown M.V."/>
            <person name="Kunkel D.D."/>
            <person name="Foster J.S."/>
            <person name="Shick H."/>
            <person name="Christensen S."/>
            <person name="Hou S."/>
            <person name="Wan X."/>
            <person name="Donachie S.P."/>
        </authorList>
    </citation>
    <scope>NUCLEOTIDE SEQUENCE [LARGE SCALE GENOMIC DNA]</scope>
    <source>
        <strain evidence="3">JS</strain>
    </source>
</reference>
<dbReference type="HOGENOM" id="CLU_2193224_0_0_3"/>
<proteinExistence type="predicted"/>